<evidence type="ECO:0000313" key="2">
    <source>
        <dbReference type="Proteomes" id="UP000321513"/>
    </source>
</evidence>
<protein>
    <submittedName>
        <fullName evidence="1">GlcNAc-PI de-N-acetylase</fullName>
    </submittedName>
</protein>
<organism evidence="1 2">
    <name type="scientific">Segetibacter aerophilus</name>
    <dbReference type="NCBI Taxonomy" id="670293"/>
    <lineage>
        <taxon>Bacteria</taxon>
        <taxon>Pseudomonadati</taxon>
        <taxon>Bacteroidota</taxon>
        <taxon>Chitinophagia</taxon>
        <taxon>Chitinophagales</taxon>
        <taxon>Chitinophagaceae</taxon>
        <taxon>Segetibacter</taxon>
    </lineage>
</organism>
<dbReference type="PANTHER" id="PTHR12993:SF11">
    <property type="entry name" value="N-ACETYLGLUCOSAMINYL-PHOSPHATIDYLINOSITOL DE-N-ACETYLASE"/>
    <property type="match status" value="1"/>
</dbReference>
<gene>
    <name evidence="1" type="ORF">SAE01_22210</name>
</gene>
<dbReference type="Proteomes" id="UP000321513">
    <property type="component" value="Unassembled WGS sequence"/>
</dbReference>
<dbReference type="Pfam" id="PF02585">
    <property type="entry name" value="PIG-L"/>
    <property type="match status" value="1"/>
</dbReference>
<comment type="caution">
    <text evidence="1">The sequence shown here is derived from an EMBL/GenBank/DDBJ whole genome shotgun (WGS) entry which is preliminary data.</text>
</comment>
<sequence>MLNGQANQKVEKKKVVCVGGHPDDPESGCGGTLAALSKKGHSVTVIYLTTGEAGIEGKTHAEAAAIRKQEALNACAALKAKPIFAGQIDGDTIVDNAWLGKIQKLIYDEKPDVVFTHWPLDTHKDHQAASLLTIQSWVRAQNKFSLYFFEVCAGEQTMTFHPTDYVDITETQDLKRKAVFCHTSQDPPGIYNCGHAAMEEFRGRELGVKAAEAFICMNGRKQSSFANSYL</sequence>
<dbReference type="Gene3D" id="3.40.50.10320">
    <property type="entry name" value="LmbE-like"/>
    <property type="match status" value="1"/>
</dbReference>
<dbReference type="PANTHER" id="PTHR12993">
    <property type="entry name" value="N-ACETYLGLUCOSAMINYL-PHOSPHATIDYLINOSITOL DE-N-ACETYLASE-RELATED"/>
    <property type="match status" value="1"/>
</dbReference>
<keyword evidence="2" id="KW-1185">Reference proteome</keyword>
<proteinExistence type="predicted"/>
<reference evidence="1 2" key="1">
    <citation type="submission" date="2019-07" db="EMBL/GenBank/DDBJ databases">
        <title>Whole genome shotgun sequence of Segetibacter aerophilus NBRC 106135.</title>
        <authorList>
            <person name="Hosoyama A."/>
            <person name="Uohara A."/>
            <person name="Ohji S."/>
            <person name="Ichikawa N."/>
        </authorList>
    </citation>
    <scope>NUCLEOTIDE SEQUENCE [LARGE SCALE GENOMIC DNA]</scope>
    <source>
        <strain evidence="1 2">NBRC 106135</strain>
    </source>
</reference>
<dbReference type="InterPro" id="IPR024078">
    <property type="entry name" value="LmbE-like_dom_sf"/>
</dbReference>
<name>A0A512BCW0_9BACT</name>
<evidence type="ECO:0000313" key="1">
    <source>
        <dbReference type="EMBL" id="GEO09725.1"/>
    </source>
</evidence>
<dbReference type="InterPro" id="IPR003737">
    <property type="entry name" value="GlcNAc_PI_deacetylase-related"/>
</dbReference>
<accession>A0A512BCW0</accession>
<dbReference type="GO" id="GO:0016811">
    <property type="term" value="F:hydrolase activity, acting on carbon-nitrogen (but not peptide) bonds, in linear amides"/>
    <property type="evidence" value="ECO:0007669"/>
    <property type="project" value="TreeGrafter"/>
</dbReference>
<dbReference type="SUPFAM" id="SSF102588">
    <property type="entry name" value="LmbE-like"/>
    <property type="match status" value="1"/>
</dbReference>
<dbReference type="EMBL" id="BJYT01000007">
    <property type="protein sequence ID" value="GEO09725.1"/>
    <property type="molecule type" value="Genomic_DNA"/>
</dbReference>
<dbReference type="AlphaFoldDB" id="A0A512BCW0"/>